<evidence type="ECO:0000313" key="4">
    <source>
        <dbReference type="EMBL" id="KAK6542790.1"/>
    </source>
</evidence>
<dbReference type="EMBL" id="JAVHJO010000002">
    <property type="protein sequence ID" value="KAK6542790.1"/>
    <property type="molecule type" value="Genomic_DNA"/>
</dbReference>
<gene>
    <name evidence="4" type="ORF">TWF694_006732</name>
</gene>
<evidence type="ECO:0000256" key="3">
    <source>
        <dbReference type="SAM" id="SignalP"/>
    </source>
</evidence>
<keyword evidence="5" id="KW-1185">Reference proteome</keyword>
<evidence type="ECO:0000256" key="2">
    <source>
        <dbReference type="SAM" id="Phobius"/>
    </source>
</evidence>
<keyword evidence="2" id="KW-0472">Membrane</keyword>
<evidence type="ECO:0008006" key="6">
    <source>
        <dbReference type="Google" id="ProtNLM"/>
    </source>
</evidence>
<proteinExistence type="predicted"/>
<protein>
    <recommendedName>
        <fullName evidence="6">Extracellular membrane protein CFEM domain-containing protein</fullName>
    </recommendedName>
</protein>
<dbReference type="AlphaFoldDB" id="A0AAV9XLX6"/>
<feature type="transmembrane region" description="Helical" evidence="2">
    <location>
        <begin position="153"/>
        <end position="174"/>
    </location>
</feature>
<keyword evidence="3" id="KW-0732">Signal</keyword>
<feature type="region of interest" description="Disordered" evidence="1">
    <location>
        <begin position="124"/>
        <end position="147"/>
    </location>
</feature>
<reference evidence="4 5" key="1">
    <citation type="submission" date="2019-10" db="EMBL/GenBank/DDBJ databases">
        <authorList>
            <person name="Palmer J.M."/>
        </authorList>
    </citation>
    <scope>NUCLEOTIDE SEQUENCE [LARGE SCALE GENOMIC DNA]</scope>
    <source>
        <strain evidence="4 5">TWF694</strain>
    </source>
</reference>
<sequence>MLSGWLLGLLVVQSASNWVRSLACSTTSFNETYSIYPDCAASCIACQDADYVQKFANNCDYVSGDCCSSQYHSAIAATWACVRSICGVDVKTSQDAFDLFVQYCANQSVPLAAADVPTGYNFTNTSSSGRGSPSNSNTGNPPDDSSSLQGKDIAGIVLGTVGGLGSLIGTYYAWRQWKKRKIVNSGGGNQSSTAIIHQPQRPFDFANPGIWANNAGVKAVYTRRTATLSLTSGLLFTEERVEVDREGLENAAVPPAATRNIVAGRVLGEVEEV</sequence>
<accession>A0AAV9XLX6</accession>
<name>A0AAV9XLX6_9PEZI</name>
<feature type="signal peptide" evidence="3">
    <location>
        <begin position="1"/>
        <end position="23"/>
    </location>
</feature>
<organism evidence="4 5">
    <name type="scientific">Orbilia ellipsospora</name>
    <dbReference type="NCBI Taxonomy" id="2528407"/>
    <lineage>
        <taxon>Eukaryota</taxon>
        <taxon>Fungi</taxon>
        <taxon>Dikarya</taxon>
        <taxon>Ascomycota</taxon>
        <taxon>Pezizomycotina</taxon>
        <taxon>Orbiliomycetes</taxon>
        <taxon>Orbiliales</taxon>
        <taxon>Orbiliaceae</taxon>
        <taxon>Orbilia</taxon>
    </lineage>
</organism>
<evidence type="ECO:0000256" key="1">
    <source>
        <dbReference type="SAM" id="MobiDB-lite"/>
    </source>
</evidence>
<keyword evidence="2" id="KW-1133">Transmembrane helix</keyword>
<dbReference type="Proteomes" id="UP001365542">
    <property type="component" value="Unassembled WGS sequence"/>
</dbReference>
<keyword evidence="2" id="KW-0812">Transmembrane</keyword>
<feature type="chain" id="PRO_5043720989" description="Extracellular membrane protein CFEM domain-containing protein" evidence="3">
    <location>
        <begin position="24"/>
        <end position="273"/>
    </location>
</feature>
<evidence type="ECO:0000313" key="5">
    <source>
        <dbReference type="Proteomes" id="UP001365542"/>
    </source>
</evidence>
<comment type="caution">
    <text evidence="4">The sequence shown here is derived from an EMBL/GenBank/DDBJ whole genome shotgun (WGS) entry which is preliminary data.</text>
</comment>